<accession>A0ABW0SLS6</accession>
<dbReference type="Proteomes" id="UP001596036">
    <property type="component" value="Unassembled WGS sequence"/>
</dbReference>
<dbReference type="RefSeq" id="WP_386753660.1">
    <property type="nucleotide sequence ID" value="NZ_JBHSNM010000001.1"/>
</dbReference>
<dbReference type="PANTHER" id="PTHR33359">
    <property type="entry name" value="MOLYBDOPTERIN SYNTHASE SULFUR CARRIER SUBUNIT"/>
    <property type="match status" value="1"/>
</dbReference>
<organism evidence="4 5">
    <name type="scientific">Lysobacter yangpyeongensis</name>
    <dbReference type="NCBI Taxonomy" id="346182"/>
    <lineage>
        <taxon>Bacteria</taxon>
        <taxon>Pseudomonadati</taxon>
        <taxon>Pseudomonadota</taxon>
        <taxon>Gammaproteobacteria</taxon>
        <taxon>Lysobacterales</taxon>
        <taxon>Lysobacteraceae</taxon>
        <taxon>Lysobacter</taxon>
    </lineage>
</organism>
<dbReference type="PANTHER" id="PTHR33359:SF1">
    <property type="entry name" value="MOLYBDOPTERIN SYNTHASE SULFUR CARRIER SUBUNIT"/>
    <property type="match status" value="1"/>
</dbReference>
<keyword evidence="1" id="KW-0547">Nucleotide-binding</keyword>
<proteinExistence type="inferred from homology"/>
<gene>
    <name evidence="4" type="ORF">ACFPN1_05560</name>
</gene>
<dbReference type="EMBL" id="JBHSNM010000001">
    <property type="protein sequence ID" value="MFC5569532.1"/>
    <property type="molecule type" value="Genomic_DNA"/>
</dbReference>
<evidence type="ECO:0000256" key="2">
    <source>
        <dbReference type="ARBA" id="ARBA00024200"/>
    </source>
</evidence>
<dbReference type="SUPFAM" id="SSF54285">
    <property type="entry name" value="MoaD/ThiS"/>
    <property type="match status" value="1"/>
</dbReference>
<dbReference type="InterPro" id="IPR003749">
    <property type="entry name" value="ThiS/MoaD-like"/>
</dbReference>
<dbReference type="InterPro" id="IPR016155">
    <property type="entry name" value="Mopterin_synth/thiamin_S_b"/>
</dbReference>
<reference evidence="5" key="1">
    <citation type="journal article" date="2019" name="Int. J. Syst. Evol. Microbiol.">
        <title>The Global Catalogue of Microorganisms (GCM) 10K type strain sequencing project: providing services to taxonomists for standard genome sequencing and annotation.</title>
        <authorList>
            <consortium name="The Broad Institute Genomics Platform"/>
            <consortium name="The Broad Institute Genome Sequencing Center for Infectious Disease"/>
            <person name="Wu L."/>
            <person name="Ma J."/>
        </authorList>
    </citation>
    <scope>NUCLEOTIDE SEQUENCE [LARGE SCALE GENOMIC DNA]</scope>
    <source>
        <strain evidence="5">KACC 11407</strain>
    </source>
</reference>
<comment type="similarity">
    <text evidence="2">Belongs to the MoaD family.</text>
</comment>
<evidence type="ECO:0000256" key="3">
    <source>
        <dbReference type="ARBA" id="ARBA00024247"/>
    </source>
</evidence>
<keyword evidence="5" id="KW-1185">Reference proteome</keyword>
<evidence type="ECO:0000313" key="4">
    <source>
        <dbReference type="EMBL" id="MFC5569532.1"/>
    </source>
</evidence>
<dbReference type="Pfam" id="PF02597">
    <property type="entry name" value="ThiS"/>
    <property type="match status" value="1"/>
</dbReference>
<name>A0ABW0SLS6_9GAMM</name>
<evidence type="ECO:0000256" key="1">
    <source>
        <dbReference type="ARBA" id="ARBA00022741"/>
    </source>
</evidence>
<protein>
    <recommendedName>
        <fullName evidence="3">Molybdopterin synthase sulfur carrier subunit</fullName>
    </recommendedName>
</protein>
<comment type="caution">
    <text evidence="4">The sequence shown here is derived from an EMBL/GenBank/DDBJ whole genome shotgun (WGS) entry which is preliminary data.</text>
</comment>
<dbReference type="InterPro" id="IPR044672">
    <property type="entry name" value="MOCS2A"/>
</dbReference>
<dbReference type="Gene3D" id="3.10.20.30">
    <property type="match status" value="1"/>
</dbReference>
<sequence length="81" mass="8729">MGTRITVLYFASLRDAAGRAAEPVETDAADLRGLYAEVQARHALPFPARQLRVAVDGEFSRWDDAPRDGSEVAFIPPVSGG</sequence>
<dbReference type="InterPro" id="IPR012675">
    <property type="entry name" value="Beta-grasp_dom_sf"/>
</dbReference>
<dbReference type="CDD" id="cd00754">
    <property type="entry name" value="Ubl_MoaD"/>
    <property type="match status" value="1"/>
</dbReference>
<evidence type="ECO:0000313" key="5">
    <source>
        <dbReference type="Proteomes" id="UP001596036"/>
    </source>
</evidence>